<evidence type="ECO:0000256" key="5">
    <source>
        <dbReference type="SAM" id="Phobius"/>
    </source>
</evidence>
<keyword evidence="2 5" id="KW-0812">Transmembrane</keyword>
<dbReference type="EMBL" id="BK015721">
    <property type="protein sequence ID" value="DAE21939.1"/>
    <property type="molecule type" value="Genomic_DNA"/>
</dbReference>
<name>A0A8S5QT12_9CAUD</name>
<evidence type="ECO:0000256" key="1">
    <source>
        <dbReference type="ARBA" id="ARBA00004301"/>
    </source>
</evidence>
<organism evidence="6">
    <name type="scientific">Siphoviridae sp. ctOWj17</name>
    <dbReference type="NCBI Taxonomy" id="2826312"/>
    <lineage>
        <taxon>Viruses</taxon>
        <taxon>Duplodnaviria</taxon>
        <taxon>Heunggongvirae</taxon>
        <taxon>Uroviricota</taxon>
        <taxon>Caudoviricetes</taxon>
    </lineage>
</organism>
<proteinExistence type="predicted"/>
<keyword evidence="3 5" id="KW-1133">Transmembrane helix</keyword>
<dbReference type="InterPro" id="IPR006480">
    <property type="entry name" value="Phage_holin_4_1"/>
</dbReference>
<comment type="subcellular location">
    <subcellularLocation>
        <location evidence="1">Host membrane</location>
        <topology evidence="1">Multi-pass membrane protein</topology>
    </subcellularLocation>
</comment>
<protein>
    <submittedName>
        <fullName evidence="6">Holin</fullName>
    </submittedName>
</protein>
<evidence type="ECO:0000313" key="6">
    <source>
        <dbReference type="EMBL" id="DAE21939.1"/>
    </source>
</evidence>
<evidence type="ECO:0000256" key="4">
    <source>
        <dbReference type="ARBA" id="ARBA00023136"/>
    </source>
</evidence>
<dbReference type="GO" id="GO:0033644">
    <property type="term" value="C:host cell membrane"/>
    <property type="evidence" value="ECO:0007669"/>
    <property type="project" value="UniProtKB-SubCell"/>
</dbReference>
<keyword evidence="4 5" id="KW-0472">Membrane</keyword>
<feature type="transmembrane region" description="Helical" evidence="5">
    <location>
        <begin position="61"/>
        <end position="82"/>
    </location>
</feature>
<sequence length="150" mass="16961">MKEAFVELFEVHLRFHIAMIVLFTGAILVAMFVDLVTGIYKAKQRGEATTSRGLKMTAKKAVKYLVPFFILCLLDLIAAFLLPAPFFSMPWTGYILLSEFWSVRESAWTKAEIQQQNNTIRAVIVSREDPQKMADVVLNSPSDEEEKTAA</sequence>
<evidence type="ECO:0000256" key="3">
    <source>
        <dbReference type="ARBA" id="ARBA00022989"/>
    </source>
</evidence>
<accession>A0A8S5QT12</accession>
<feature type="transmembrane region" description="Helical" evidence="5">
    <location>
        <begin position="15"/>
        <end position="40"/>
    </location>
</feature>
<reference evidence="6" key="1">
    <citation type="journal article" date="2021" name="Proc. Natl. Acad. Sci. U.S.A.">
        <title>A Catalog of Tens of Thousands of Viruses from Human Metagenomes Reveals Hidden Associations with Chronic Diseases.</title>
        <authorList>
            <person name="Tisza M.J."/>
            <person name="Buck C.B."/>
        </authorList>
    </citation>
    <scope>NUCLEOTIDE SEQUENCE</scope>
    <source>
        <strain evidence="6">CtOWj17</strain>
    </source>
</reference>
<dbReference type="Pfam" id="PF05105">
    <property type="entry name" value="Phage_holin_4_1"/>
    <property type="match status" value="1"/>
</dbReference>
<evidence type="ECO:0000256" key="2">
    <source>
        <dbReference type="ARBA" id="ARBA00022692"/>
    </source>
</evidence>